<dbReference type="Gene3D" id="3.40.50.1820">
    <property type="entry name" value="alpha/beta hydrolase"/>
    <property type="match status" value="1"/>
</dbReference>
<dbReference type="EMBL" id="JARBJD010000538">
    <property type="protein sequence ID" value="KAK2941185.1"/>
    <property type="molecule type" value="Genomic_DNA"/>
</dbReference>
<keyword evidence="2" id="KW-1185">Reference proteome</keyword>
<dbReference type="InterPro" id="IPR029058">
    <property type="entry name" value="AB_hydrolase_fold"/>
</dbReference>
<reference evidence="1 2" key="1">
    <citation type="journal article" date="2022" name="bioRxiv">
        <title>Genomics of Preaxostyla Flagellates Illuminates Evolutionary Transitions and the Path Towards Mitochondrial Loss.</title>
        <authorList>
            <person name="Novak L.V.F."/>
            <person name="Treitli S.C."/>
            <person name="Pyrih J."/>
            <person name="Halakuc P."/>
            <person name="Pipaliya S.V."/>
            <person name="Vacek V."/>
            <person name="Brzon O."/>
            <person name="Soukal P."/>
            <person name="Eme L."/>
            <person name="Dacks J.B."/>
            <person name="Karnkowska A."/>
            <person name="Elias M."/>
            <person name="Hampl V."/>
        </authorList>
    </citation>
    <scope>NUCLEOTIDE SEQUENCE [LARGE SCALE GENOMIC DNA]</scope>
    <source>
        <strain evidence="1">NAU3</strain>
        <tissue evidence="1">Gut</tissue>
    </source>
</reference>
<sequence>MFCETHAVRHYDLDELTNLDEENDMVELPLIYTKKTNRDPVVLISGLAGSQLESYQTNETKWERMWVKVRQVVSDFDQFKKNFVPINDPVTNTYSNRDGLIGIAYMDDTLSWFTGTYQPLIEALQEVRYKVQKDLWGVPKTGTQIRMLYMNDTWTTTDRNWMSIAAYHSLKVMNKPQEHPGVPTHVFFSHGKKTTTSIVIKEEKEKWWKEEAEGVIGDGDGTVPLASLLVPLKWKNENNHPLEFHEFDDISHGQILKDKKFVAKIISIVAQDRQEPLLISALLIRHPGTTITLSFSFTCHAQ</sequence>
<accession>A0ABQ9WT24</accession>
<dbReference type="PANTHER" id="PTHR11440">
    <property type="entry name" value="LECITHIN-CHOLESTEROL ACYLTRANSFERASE-RELATED"/>
    <property type="match status" value="1"/>
</dbReference>
<comment type="caution">
    <text evidence="1">The sequence shown here is derived from an EMBL/GenBank/DDBJ whole genome shotgun (WGS) entry which is preliminary data.</text>
</comment>
<evidence type="ECO:0000313" key="2">
    <source>
        <dbReference type="Proteomes" id="UP001281761"/>
    </source>
</evidence>
<protein>
    <submittedName>
        <fullName evidence="1">Uncharacterized protein</fullName>
    </submittedName>
</protein>
<name>A0ABQ9WT24_9EUKA</name>
<proteinExistence type="predicted"/>
<evidence type="ECO:0000313" key="1">
    <source>
        <dbReference type="EMBL" id="KAK2941185.1"/>
    </source>
</evidence>
<dbReference type="Proteomes" id="UP001281761">
    <property type="component" value="Unassembled WGS sequence"/>
</dbReference>
<gene>
    <name evidence="1" type="ORF">BLNAU_23899</name>
</gene>
<organism evidence="1 2">
    <name type="scientific">Blattamonas nauphoetae</name>
    <dbReference type="NCBI Taxonomy" id="2049346"/>
    <lineage>
        <taxon>Eukaryota</taxon>
        <taxon>Metamonada</taxon>
        <taxon>Preaxostyla</taxon>
        <taxon>Oxymonadida</taxon>
        <taxon>Blattamonas</taxon>
    </lineage>
</organism>